<dbReference type="AlphaFoldDB" id="A0A8J2KWI8"/>
<comment type="caution">
    <text evidence="1">The sequence shown here is derived from an EMBL/GenBank/DDBJ whole genome shotgun (WGS) entry which is preliminary data.</text>
</comment>
<protein>
    <submittedName>
        <fullName evidence="1">Uncharacterized protein</fullName>
    </submittedName>
</protein>
<organism evidence="1 2">
    <name type="scientific">Allacma fusca</name>
    <dbReference type="NCBI Taxonomy" id="39272"/>
    <lineage>
        <taxon>Eukaryota</taxon>
        <taxon>Metazoa</taxon>
        <taxon>Ecdysozoa</taxon>
        <taxon>Arthropoda</taxon>
        <taxon>Hexapoda</taxon>
        <taxon>Collembola</taxon>
        <taxon>Symphypleona</taxon>
        <taxon>Sminthuridae</taxon>
        <taxon>Allacma</taxon>
    </lineage>
</organism>
<evidence type="ECO:0000313" key="2">
    <source>
        <dbReference type="Proteomes" id="UP000708208"/>
    </source>
</evidence>
<reference evidence="1" key="1">
    <citation type="submission" date="2021-06" db="EMBL/GenBank/DDBJ databases">
        <authorList>
            <person name="Hodson N. C."/>
            <person name="Mongue J. A."/>
            <person name="Jaron S. K."/>
        </authorList>
    </citation>
    <scope>NUCLEOTIDE SEQUENCE</scope>
</reference>
<evidence type="ECO:0000313" key="1">
    <source>
        <dbReference type="EMBL" id="CAG7733046.1"/>
    </source>
</evidence>
<dbReference type="EMBL" id="CAJVCH010242247">
    <property type="protein sequence ID" value="CAG7733046.1"/>
    <property type="molecule type" value="Genomic_DNA"/>
</dbReference>
<name>A0A8J2KWI8_9HEXA</name>
<gene>
    <name evidence="1" type="ORF">AFUS01_LOCUS21517</name>
</gene>
<dbReference type="Proteomes" id="UP000708208">
    <property type="component" value="Unassembled WGS sequence"/>
</dbReference>
<keyword evidence="2" id="KW-1185">Reference proteome</keyword>
<sequence>MGVWDREETELMIDVTTAALYYTMATLISVGERSFDNLEEKLHPIRTTHNSPSSSSTFQSLHTISETKLPPVASLFDQEFKMS</sequence>
<proteinExistence type="predicted"/>
<accession>A0A8J2KWI8</accession>